<dbReference type="AlphaFoldDB" id="C5LQW3"/>
<reference evidence="2 3" key="1">
    <citation type="submission" date="2008-07" db="EMBL/GenBank/DDBJ databases">
        <authorList>
            <person name="El-Sayed N."/>
            <person name="Caler E."/>
            <person name="Inman J."/>
            <person name="Amedeo P."/>
            <person name="Hass B."/>
            <person name="Wortman J."/>
        </authorList>
    </citation>
    <scope>NUCLEOTIDE SEQUENCE [LARGE SCALE GENOMIC DNA]</scope>
    <source>
        <strain evidence="3">ATCC 50983 / TXsc</strain>
    </source>
</reference>
<dbReference type="RefSeq" id="XP_002768130.1">
    <property type="nucleotide sequence ID" value="XM_002768084.1"/>
</dbReference>
<dbReference type="PROSITE" id="PS50011">
    <property type="entry name" value="PROTEIN_KINASE_DOM"/>
    <property type="match status" value="1"/>
</dbReference>
<dbReference type="InterPro" id="IPR001245">
    <property type="entry name" value="Ser-Thr/Tyr_kinase_cat_dom"/>
</dbReference>
<dbReference type="GO" id="GO:0004672">
    <property type="term" value="F:protein kinase activity"/>
    <property type="evidence" value="ECO:0007669"/>
    <property type="project" value="InterPro"/>
</dbReference>
<dbReference type="OrthoDB" id="339325at2759"/>
<dbReference type="Gene3D" id="1.10.510.10">
    <property type="entry name" value="Transferase(Phosphotransferase) domain 1"/>
    <property type="match status" value="1"/>
</dbReference>
<evidence type="ECO:0000313" key="3">
    <source>
        <dbReference type="Proteomes" id="UP000007800"/>
    </source>
</evidence>
<organism evidence="3">
    <name type="scientific">Perkinsus marinus (strain ATCC 50983 / TXsc)</name>
    <dbReference type="NCBI Taxonomy" id="423536"/>
    <lineage>
        <taxon>Eukaryota</taxon>
        <taxon>Sar</taxon>
        <taxon>Alveolata</taxon>
        <taxon>Perkinsozoa</taxon>
        <taxon>Perkinsea</taxon>
        <taxon>Perkinsida</taxon>
        <taxon>Perkinsidae</taxon>
        <taxon>Perkinsus</taxon>
    </lineage>
</organism>
<dbReference type="Proteomes" id="UP000007800">
    <property type="component" value="Unassembled WGS sequence"/>
</dbReference>
<dbReference type="EMBL" id="GG684654">
    <property type="protein sequence ID" value="EER00848.1"/>
    <property type="molecule type" value="Genomic_DNA"/>
</dbReference>
<proteinExistence type="predicted"/>
<evidence type="ECO:0000313" key="2">
    <source>
        <dbReference type="EMBL" id="EER00848.1"/>
    </source>
</evidence>
<protein>
    <recommendedName>
        <fullName evidence="1">Protein kinase domain-containing protein</fullName>
    </recommendedName>
</protein>
<dbReference type="InterPro" id="IPR000719">
    <property type="entry name" value="Prot_kinase_dom"/>
</dbReference>
<accession>C5LQW3</accession>
<dbReference type="GeneID" id="9044038"/>
<feature type="domain" description="Protein kinase" evidence="1">
    <location>
        <begin position="1"/>
        <end position="79"/>
    </location>
</feature>
<evidence type="ECO:0000259" key="1">
    <source>
        <dbReference type="PROSITE" id="PS50011"/>
    </source>
</evidence>
<name>C5LQW3_PERM5</name>
<keyword evidence="3" id="KW-1185">Reference proteome</keyword>
<feature type="non-terminal residue" evidence="2">
    <location>
        <position position="1"/>
    </location>
</feature>
<dbReference type="InParanoid" id="C5LQW3"/>
<dbReference type="SUPFAM" id="SSF56112">
    <property type="entry name" value="Protein kinase-like (PK-like)"/>
    <property type="match status" value="1"/>
</dbReference>
<sequence length="86" mass="9845">ITERVDIWSLGCILIEIFGGPQPYEGCESLRELLKMMLLERRIPYVPQSISVEVRGCSASCLIFHAAKRLRAQTLHERFKQVSNIV</sequence>
<dbReference type="GO" id="GO:0005524">
    <property type="term" value="F:ATP binding"/>
    <property type="evidence" value="ECO:0007669"/>
    <property type="project" value="InterPro"/>
</dbReference>
<gene>
    <name evidence="2" type="ORF">Pmar_PMAR002918</name>
</gene>
<feature type="non-terminal residue" evidence="2">
    <location>
        <position position="86"/>
    </location>
</feature>
<dbReference type="Pfam" id="PF07714">
    <property type="entry name" value="PK_Tyr_Ser-Thr"/>
    <property type="match status" value="1"/>
</dbReference>
<dbReference type="InterPro" id="IPR011009">
    <property type="entry name" value="Kinase-like_dom_sf"/>
</dbReference>